<evidence type="ECO:0000313" key="3">
    <source>
        <dbReference type="EMBL" id="MFC3529177.1"/>
    </source>
</evidence>
<protein>
    <submittedName>
        <fullName evidence="3">DUF305 domain-containing protein</fullName>
    </submittedName>
</protein>
<accession>A0ABV7R708</accession>
<feature type="domain" description="DUF305" evidence="2">
    <location>
        <begin position="37"/>
        <end position="136"/>
    </location>
</feature>
<dbReference type="Gene3D" id="1.20.1260.10">
    <property type="match status" value="1"/>
</dbReference>
<dbReference type="EMBL" id="JBHRXJ010000010">
    <property type="protein sequence ID" value="MFC3529177.1"/>
    <property type="molecule type" value="Genomic_DNA"/>
</dbReference>
<dbReference type="PANTHER" id="PTHR36933">
    <property type="entry name" value="SLL0788 PROTEIN"/>
    <property type="match status" value="1"/>
</dbReference>
<reference evidence="4" key="1">
    <citation type="journal article" date="2019" name="Int. J. Syst. Evol. Microbiol.">
        <title>The Global Catalogue of Microorganisms (GCM) 10K type strain sequencing project: providing services to taxonomists for standard genome sequencing and annotation.</title>
        <authorList>
            <consortium name="The Broad Institute Genomics Platform"/>
            <consortium name="The Broad Institute Genome Sequencing Center for Infectious Disease"/>
            <person name="Wu L."/>
            <person name="Ma J."/>
        </authorList>
    </citation>
    <scope>NUCLEOTIDE SEQUENCE [LARGE SCALE GENOMIC DNA]</scope>
    <source>
        <strain evidence="4">KCTC 42899</strain>
    </source>
</reference>
<evidence type="ECO:0000256" key="1">
    <source>
        <dbReference type="SAM" id="SignalP"/>
    </source>
</evidence>
<proteinExistence type="predicted"/>
<organism evidence="3 4">
    <name type="scientific">Paracoccus mangrovi</name>
    <dbReference type="NCBI Taxonomy" id="1715645"/>
    <lineage>
        <taxon>Bacteria</taxon>
        <taxon>Pseudomonadati</taxon>
        <taxon>Pseudomonadota</taxon>
        <taxon>Alphaproteobacteria</taxon>
        <taxon>Rhodobacterales</taxon>
        <taxon>Paracoccaceae</taxon>
        <taxon>Paracoccus</taxon>
    </lineage>
</organism>
<evidence type="ECO:0000259" key="2">
    <source>
        <dbReference type="Pfam" id="PF03713"/>
    </source>
</evidence>
<dbReference type="Proteomes" id="UP001595721">
    <property type="component" value="Unassembled WGS sequence"/>
</dbReference>
<keyword evidence="4" id="KW-1185">Reference proteome</keyword>
<evidence type="ECO:0000313" key="4">
    <source>
        <dbReference type="Proteomes" id="UP001595721"/>
    </source>
</evidence>
<feature type="chain" id="PRO_5045769916" evidence="1">
    <location>
        <begin position="28"/>
        <end position="141"/>
    </location>
</feature>
<gene>
    <name evidence="3" type="ORF">ACFOMH_13430</name>
</gene>
<dbReference type="InterPro" id="IPR012347">
    <property type="entry name" value="Ferritin-like"/>
</dbReference>
<dbReference type="Pfam" id="PF03713">
    <property type="entry name" value="DUF305"/>
    <property type="match status" value="1"/>
</dbReference>
<feature type="signal peptide" evidence="1">
    <location>
        <begin position="1"/>
        <end position="27"/>
    </location>
</feature>
<comment type="caution">
    <text evidence="3">The sequence shown here is derived from an EMBL/GenBank/DDBJ whole genome shotgun (WGS) entry which is preliminary data.</text>
</comment>
<keyword evidence="1" id="KW-0732">Signal</keyword>
<dbReference type="RefSeq" id="WP_377745036.1">
    <property type="nucleotide sequence ID" value="NZ_JBHRXJ010000010.1"/>
</dbReference>
<dbReference type="PANTHER" id="PTHR36933:SF1">
    <property type="entry name" value="SLL0788 PROTEIN"/>
    <property type="match status" value="1"/>
</dbReference>
<dbReference type="InterPro" id="IPR005183">
    <property type="entry name" value="DUF305_CopM-like"/>
</dbReference>
<sequence length="141" mass="15050">MNKLTPIFIAGALAVSAGLAIAQSQMAGDAPAAQTQSTGHDMGHGAAHDMGQMAMADAPSTRAYVQAMDKMHGDMAVEYTGDADIDFMRGMIPHHQGAIDMAKVVLEYGKDPQVRQLAQEVIAAQEREIAMMQDWLKAHGN</sequence>
<name>A0ABV7R708_9RHOB</name>